<protein>
    <submittedName>
        <fullName evidence="3">Tripartite-type tricarboxylate transporter receptor subunit TctC</fullName>
    </submittedName>
</protein>
<dbReference type="Gene3D" id="3.40.190.150">
    <property type="entry name" value="Bordetella uptake gene, domain 1"/>
    <property type="match status" value="1"/>
</dbReference>
<dbReference type="PANTHER" id="PTHR42928">
    <property type="entry name" value="TRICARBOXYLATE-BINDING PROTEIN"/>
    <property type="match status" value="1"/>
</dbReference>
<proteinExistence type="inferred from homology"/>
<accession>A0A4R3V251</accession>
<keyword evidence="2" id="KW-0732">Signal</keyword>
<comment type="caution">
    <text evidence="3">The sequence shown here is derived from an EMBL/GenBank/DDBJ whole genome shotgun (WGS) entry which is preliminary data.</text>
</comment>
<evidence type="ECO:0000313" key="4">
    <source>
        <dbReference type="Proteomes" id="UP000294692"/>
    </source>
</evidence>
<comment type="similarity">
    <text evidence="1">Belongs to the UPF0065 (bug) family.</text>
</comment>
<gene>
    <name evidence="3" type="ORF">EV686_106117</name>
</gene>
<dbReference type="OrthoDB" id="8679801at2"/>
<dbReference type="PIRSF" id="PIRSF017082">
    <property type="entry name" value="YflP"/>
    <property type="match status" value="1"/>
</dbReference>
<dbReference type="Pfam" id="PF03401">
    <property type="entry name" value="TctC"/>
    <property type="match status" value="1"/>
</dbReference>
<keyword evidence="3" id="KW-0675">Receptor</keyword>
<evidence type="ECO:0000256" key="1">
    <source>
        <dbReference type="ARBA" id="ARBA00006987"/>
    </source>
</evidence>
<sequence>MFKPNRRTLLKSSLFALAAGPAPLFAATEQWPSRSINLIVAFAPGGFTDIAARLMADKLSVELGQPIVVENRAGAAGVIGTQAAARAKPDGYTLLLGTISTHAINVGLYKSLPYDPVKDFAPVSGVASGPLVLVVNPDIGVKTIQELIDKARAEPGKYTYGSGGPGTTSHLAAEMFKSMAGIDLLHVPYRSPSLATTGLLGKQVDMMFDTVPATISNVKAGRIMALGISGAPDAGKIVDMNLPAISDTLPGFDANTWVGMFAPAGTPPRIVETLDAALRKSLTDPALVTRLAEIGMLPFVSSSQEFAEYIKTDTQRWVELIRKNGISLD</sequence>
<keyword evidence="4" id="KW-1185">Reference proteome</keyword>
<feature type="chain" id="PRO_5020411639" evidence="2">
    <location>
        <begin position="27"/>
        <end position="329"/>
    </location>
</feature>
<feature type="signal peptide" evidence="2">
    <location>
        <begin position="1"/>
        <end position="26"/>
    </location>
</feature>
<reference evidence="3 4" key="1">
    <citation type="submission" date="2019-03" db="EMBL/GenBank/DDBJ databases">
        <title>Genomic Encyclopedia of Type Strains, Phase IV (KMG-IV): sequencing the most valuable type-strain genomes for metagenomic binning, comparative biology and taxonomic classification.</title>
        <authorList>
            <person name="Goeker M."/>
        </authorList>
    </citation>
    <scope>NUCLEOTIDE SEQUENCE [LARGE SCALE GENOMIC DNA]</scope>
    <source>
        <strain evidence="3 4">DSM 100048</strain>
    </source>
</reference>
<dbReference type="InterPro" id="IPR042100">
    <property type="entry name" value="Bug_dom1"/>
</dbReference>
<evidence type="ECO:0000256" key="2">
    <source>
        <dbReference type="SAM" id="SignalP"/>
    </source>
</evidence>
<organism evidence="3 4">
    <name type="scientific">Paracandidimonas soli</name>
    <dbReference type="NCBI Taxonomy" id="1917182"/>
    <lineage>
        <taxon>Bacteria</taxon>
        <taxon>Pseudomonadati</taxon>
        <taxon>Pseudomonadota</taxon>
        <taxon>Betaproteobacteria</taxon>
        <taxon>Burkholderiales</taxon>
        <taxon>Alcaligenaceae</taxon>
        <taxon>Paracandidimonas</taxon>
    </lineage>
</organism>
<dbReference type="InterPro" id="IPR005064">
    <property type="entry name" value="BUG"/>
</dbReference>
<evidence type="ECO:0000313" key="3">
    <source>
        <dbReference type="EMBL" id="TCU97237.1"/>
    </source>
</evidence>
<dbReference type="PANTHER" id="PTHR42928:SF5">
    <property type="entry name" value="BLR1237 PROTEIN"/>
    <property type="match status" value="1"/>
</dbReference>
<dbReference type="CDD" id="cd13578">
    <property type="entry name" value="PBP2_Bug27"/>
    <property type="match status" value="1"/>
</dbReference>
<dbReference type="EMBL" id="SMBX01000006">
    <property type="protein sequence ID" value="TCU97237.1"/>
    <property type="molecule type" value="Genomic_DNA"/>
</dbReference>
<dbReference type="RefSeq" id="WP_132477333.1">
    <property type="nucleotide sequence ID" value="NZ_JBHRVM010000001.1"/>
</dbReference>
<dbReference type="AlphaFoldDB" id="A0A4R3V251"/>
<dbReference type="Proteomes" id="UP000294692">
    <property type="component" value="Unassembled WGS sequence"/>
</dbReference>
<name>A0A4R3V251_9BURK</name>
<dbReference type="Gene3D" id="3.40.190.10">
    <property type="entry name" value="Periplasmic binding protein-like II"/>
    <property type="match status" value="1"/>
</dbReference>
<dbReference type="SUPFAM" id="SSF53850">
    <property type="entry name" value="Periplasmic binding protein-like II"/>
    <property type="match status" value="1"/>
</dbReference>